<dbReference type="EMBL" id="JYNV01000122">
    <property type="protein sequence ID" value="KZM25689.1"/>
    <property type="molecule type" value="Genomic_DNA"/>
</dbReference>
<dbReference type="GO" id="GO:0020037">
    <property type="term" value="F:heme binding"/>
    <property type="evidence" value="ECO:0007669"/>
    <property type="project" value="TreeGrafter"/>
</dbReference>
<dbReference type="Pfam" id="PF03404">
    <property type="entry name" value="Mo-co_dimer"/>
    <property type="match status" value="1"/>
</dbReference>
<dbReference type="Gene3D" id="3.90.420.10">
    <property type="entry name" value="Oxidoreductase, molybdopterin-binding domain"/>
    <property type="match status" value="1"/>
</dbReference>
<dbReference type="STRING" id="5454.A0A163IBP5"/>
<reference evidence="7 8" key="1">
    <citation type="journal article" date="2016" name="Sci. Rep.">
        <title>Draft genome sequencing and secretome analysis of fungal phytopathogen Ascochyta rabiei provides insight into the necrotrophic effector repertoire.</title>
        <authorList>
            <person name="Verma S."/>
            <person name="Gazara R.K."/>
            <person name="Nizam S."/>
            <person name="Parween S."/>
            <person name="Chattopadhyay D."/>
            <person name="Verma P.K."/>
        </authorList>
    </citation>
    <scope>NUCLEOTIDE SEQUENCE [LARGE SCALE GENOMIC DNA]</scope>
    <source>
        <strain evidence="7 8">ArDII</strain>
    </source>
</reference>
<dbReference type="SUPFAM" id="SSF56524">
    <property type="entry name" value="Oxidoreductase molybdopterin-binding domain"/>
    <property type="match status" value="1"/>
</dbReference>
<dbReference type="Pfam" id="PF00174">
    <property type="entry name" value="Oxidored_molyb"/>
    <property type="match status" value="1"/>
</dbReference>
<keyword evidence="8" id="KW-1185">Reference proteome</keyword>
<dbReference type="SUPFAM" id="SSF81296">
    <property type="entry name" value="E set domains"/>
    <property type="match status" value="1"/>
</dbReference>
<dbReference type="GO" id="GO:0006790">
    <property type="term" value="P:sulfur compound metabolic process"/>
    <property type="evidence" value="ECO:0007669"/>
    <property type="project" value="TreeGrafter"/>
</dbReference>
<keyword evidence="4" id="KW-0560">Oxidoreductase</keyword>
<keyword evidence="3" id="KW-0479">Metal-binding</keyword>
<gene>
    <name evidence="7" type="ORF">ST47_g3171</name>
</gene>
<evidence type="ECO:0000256" key="2">
    <source>
        <dbReference type="ARBA" id="ARBA00022505"/>
    </source>
</evidence>
<dbReference type="GO" id="GO:0030151">
    <property type="term" value="F:molybdenum ion binding"/>
    <property type="evidence" value="ECO:0007669"/>
    <property type="project" value="InterPro"/>
</dbReference>
<comment type="cofactor">
    <cofactor evidence="1">
        <name>Mo-molybdopterin</name>
        <dbReference type="ChEBI" id="CHEBI:71302"/>
    </cofactor>
</comment>
<evidence type="ECO:0000313" key="7">
    <source>
        <dbReference type="EMBL" id="KZM25689.1"/>
    </source>
</evidence>
<dbReference type="InterPro" id="IPR036374">
    <property type="entry name" value="OxRdtase_Mopterin-bd_sf"/>
</dbReference>
<dbReference type="GO" id="GO:0005739">
    <property type="term" value="C:mitochondrion"/>
    <property type="evidence" value="ECO:0007669"/>
    <property type="project" value="TreeGrafter"/>
</dbReference>
<sequence>MARLDGYNVSSVPEKGLEREAAIAQAHGFYIRHPPRPHILFEQVTEERHLFQTIHMGAVDVDIEKWLLVVDGLVERPFALTFEQLLKLPSTSVHSVHECFGSPLAPATIALWRVGNVTWTGVSLCVLLAMARPLPSADYVWSEGLDSGTFANVEADCYQKDLPLYKARGEEVLIAYNMNGKPLGRERGGPVRLVVPGWFGTNSTKWLSKITLNKGRALGPYTTRFYNVEDQDDPRHRMKPVWEIDVNSMITHPSPDTVVRKSTVNVEGWAWSYDGVVKVEIKASNRDGWHEANLDPRIDFRWQRFTLRLALEPGEYVLTAKATSIDGKSQALSSRRNHVNEVRLKIEG</sequence>
<dbReference type="AlphaFoldDB" id="A0A163IBP5"/>
<dbReference type="InterPro" id="IPR008335">
    <property type="entry name" value="Mopterin_OxRdtase_euk"/>
</dbReference>
<evidence type="ECO:0000256" key="1">
    <source>
        <dbReference type="ARBA" id="ARBA00001924"/>
    </source>
</evidence>
<feature type="domain" description="Moybdenum cofactor oxidoreductase dimerisation" evidence="6">
    <location>
        <begin position="240"/>
        <end position="296"/>
    </location>
</feature>
<dbReference type="PANTHER" id="PTHR19372">
    <property type="entry name" value="SULFITE REDUCTASE"/>
    <property type="match status" value="1"/>
</dbReference>
<evidence type="ECO:0000256" key="3">
    <source>
        <dbReference type="ARBA" id="ARBA00022723"/>
    </source>
</evidence>
<feature type="domain" description="Oxidoreductase molybdopterin-binding" evidence="5">
    <location>
        <begin position="58"/>
        <end position="216"/>
    </location>
</feature>
<dbReference type="InterPro" id="IPR000572">
    <property type="entry name" value="OxRdtase_Mopterin-bd_dom"/>
</dbReference>
<dbReference type="PANTHER" id="PTHR19372:SF7">
    <property type="entry name" value="SULFITE OXIDASE, MITOCHONDRIAL"/>
    <property type="match status" value="1"/>
</dbReference>
<comment type="caution">
    <text evidence="7">The sequence shown here is derived from an EMBL/GenBank/DDBJ whole genome shotgun (WGS) entry which is preliminary data.</text>
</comment>
<keyword evidence="2" id="KW-0500">Molybdenum</keyword>
<proteinExistence type="predicted"/>
<evidence type="ECO:0000313" key="8">
    <source>
        <dbReference type="Proteomes" id="UP000076837"/>
    </source>
</evidence>
<dbReference type="Gene3D" id="2.60.40.650">
    <property type="match status" value="1"/>
</dbReference>
<organism evidence="7 8">
    <name type="scientific">Didymella rabiei</name>
    <name type="common">Chickpea ascochyta blight fungus</name>
    <name type="synonym">Mycosphaerella rabiei</name>
    <dbReference type="NCBI Taxonomy" id="5454"/>
    <lineage>
        <taxon>Eukaryota</taxon>
        <taxon>Fungi</taxon>
        <taxon>Dikarya</taxon>
        <taxon>Ascomycota</taxon>
        <taxon>Pezizomycotina</taxon>
        <taxon>Dothideomycetes</taxon>
        <taxon>Pleosporomycetidae</taxon>
        <taxon>Pleosporales</taxon>
        <taxon>Pleosporineae</taxon>
        <taxon>Didymellaceae</taxon>
        <taxon>Ascochyta</taxon>
    </lineage>
</organism>
<dbReference type="InterPro" id="IPR014756">
    <property type="entry name" value="Ig_E-set"/>
</dbReference>
<dbReference type="GO" id="GO:0008482">
    <property type="term" value="F:sulfite oxidase activity"/>
    <property type="evidence" value="ECO:0007669"/>
    <property type="project" value="TreeGrafter"/>
</dbReference>
<evidence type="ECO:0000259" key="5">
    <source>
        <dbReference type="Pfam" id="PF00174"/>
    </source>
</evidence>
<dbReference type="InterPro" id="IPR005066">
    <property type="entry name" value="MoCF_OxRdtse_dimer"/>
</dbReference>
<accession>A0A163IBP5</accession>
<protein>
    <submittedName>
        <fullName evidence="7">Electron carrier</fullName>
    </submittedName>
</protein>
<dbReference type="PRINTS" id="PR00407">
    <property type="entry name" value="EUMOPTERIN"/>
</dbReference>
<dbReference type="GO" id="GO:0043546">
    <property type="term" value="F:molybdopterin cofactor binding"/>
    <property type="evidence" value="ECO:0007669"/>
    <property type="project" value="TreeGrafter"/>
</dbReference>
<evidence type="ECO:0000259" key="6">
    <source>
        <dbReference type="Pfam" id="PF03404"/>
    </source>
</evidence>
<evidence type="ECO:0000256" key="4">
    <source>
        <dbReference type="ARBA" id="ARBA00023002"/>
    </source>
</evidence>
<name>A0A163IBP5_DIDRA</name>
<dbReference type="Proteomes" id="UP000076837">
    <property type="component" value="Unassembled WGS sequence"/>
</dbReference>